<proteinExistence type="inferred from homology"/>
<dbReference type="InterPro" id="IPR034294">
    <property type="entry name" value="Aquaporin_transptr"/>
</dbReference>
<dbReference type="Gene3D" id="3.90.850.10">
    <property type="entry name" value="Fumarylacetoacetase-like, C-terminal domain"/>
    <property type="match status" value="1"/>
</dbReference>
<dbReference type="InterPro" id="IPR036663">
    <property type="entry name" value="Fumarylacetoacetase_C_sf"/>
</dbReference>
<keyword evidence="4 7" id="KW-0812">Transmembrane</keyword>
<accession>A0A7R8WQA0</accession>
<name>A0A7R8WQA0_9CRUS</name>
<dbReference type="GO" id="GO:0015267">
    <property type="term" value="F:channel activity"/>
    <property type="evidence" value="ECO:0007669"/>
    <property type="project" value="InterPro"/>
</dbReference>
<evidence type="ECO:0000313" key="8">
    <source>
        <dbReference type="EMBL" id="CAD7236095.1"/>
    </source>
</evidence>
<dbReference type="SUPFAM" id="SSF56529">
    <property type="entry name" value="FAH"/>
    <property type="match status" value="1"/>
</dbReference>
<dbReference type="Gene3D" id="1.20.1080.10">
    <property type="entry name" value="Glycerol uptake facilitator protein"/>
    <property type="match status" value="1"/>
</dbReference>
<dbReference type="OrthoDB" id="3222at2759"/>
<comment type="similarity">
    <text evidence="2 7">Belongs to the MIP/aquaporin (TC 1.A.8) family.</text>
</comment>
<dbReference type="EMBL" id="OB676487">
    <property type="protein sequence ID" value="CAD7236095.1"/>
    <property type="molecule type" value="Genomic_DNA"/>
</dbReference>
<evidence type="ECO:0000256" key="6">
    <source>
        <dbReference type="ARBA" id="ARBA00023136"/>
    </source>
</evidence>
<evidence type="ECO:0000256" key="2">
    <source>
        <dbReference type="ARBA" id="ARBA00006175"/>
    </source>
</evidence>
<comment type="subcellular location">
    <subcellularLocation>
        <location evidence="1">Membrane</location>
        <topology evidence="1">Multi-pass membrane protein</topology>
    </subcellularLocation>
</comment>
<protein>
    <recommendedName>
        <fullName evidence="9">Aquaporin</fullName>
    </recommendedName>
</protein>
<dbReference type="Pfam" id="PF00230">
    <property type="entry name" value="MIP"/>
    <property type="match status" value="1"/>
</dbReference>
<dbReference type="InterPro" id="IPR023271">
    <property type="entry name" value="Aquaporin-like"/>
</dbReference>
<feature type="non-terminal residue" evidence="8">
    <location>
        <position position="1"/>
    </location>
</feature>
<keyword evidence="3 7" id="KW-0813">Transport</keyword>
<sequence length="387" mass="41629">MNKYVSELIGTFGLIFCGTGAIIINDISGGAVTHVGIAITFGLIVMAMIYALGDISGAHINPAVTIAFWFSGRFPADEILPYIISQLLGGFLASGVLKFLFPAHLTLGASLPADTAMQSFVLEIILTFILMLVIINVSTGAKEKGIMAGSAIGAVVLLEAMFAGPITGASMNPVRSIAPAIMSGQTQHLWVYIAAPIIGALIGRNYAAHAAELNNEIPTEPIIFMKPPSALLLNNDPFYHPSFSEDIHYEVEVVLKIKKNGKAIQRKFASDYYDEIGLGIDFTARDLQSKLKEKGHPWEKAKAFDNSAVLSNFVSKSTLGNPICFSLSQNEETVQSGDTSLLLFPFDDLIVHISKYFTLQKGDLIYTGTPAGVGKINIGDELHGYLE</sequence>
<dbReference type="PANTHER" id="PTHR45724">
    <property type="entry name" value="AQUAPORIN NIP2-1"/>
    <property type="match status" value="1"/>
</dbReference>
<keyword evidence="5" id="KW-1133">Transmembrane helix</keyword>
<dbReference type="GO" id="GO:0016020">
    <property type="term" value="C:membrane"/>
    <property type="evidence" value="ECO:0007669"/>
    <property type="project" value="UniProtKB-SubCell"/>
</dbReference>
<organism evidence="8">
    <name type="scientific">Cyprideis torosa</name>
    <dbReference type="NCBI Taxonomy" id="163714"/>
    <lineage>
        <taxon>Eukaryota</taxon>
        <taxon>Metazoa</taxon>
        <taxon>Ecdysozoa</taxon>
        <taxon>Arthropoda</taxon>
        <taxon>Crustacea</taxon>
        <taxon>Oligostraca</taxon>
        <taxon>Ostracoda</taxon>
        <taxon>Podocopa</taxon>
        <taxon>Podocopida</taxon>
        <taxon>Cytherocopina</taxon>
        <taxon>Cytheroidea</taxon>
        <taxon>Cytherideidae</taxon>
        <taxon>Cyprideis</taxon>
    </lineage>
</organism>
<evidence type="ECO:0000256" key="3">
    <source>
        <dbReference type="ARBA" id="ARBA00022448"/>
    </source>
</evidence>
<dbReference type="PANTHER" id="PTHR45724:SF13">
    <property type="entry name" value="AQUAPORIN NIP1-1-RELATED"/>
    <property type="match status" value="1"/>
</dbReference>
<dbReference type="PROSITE" id="PS00221">
    <property type="entry name" value="MIP"/>
    <property type="match status" value="1"/>
</dbReference>
<dbReference type="PRINTS" id="PR00783">
    <property type="entry name" value="MINTRINSICP"/>
</dbReference>
<evidence type="ECO:0000256" key="5">
    <source>
        <dbReference type="ARBA" id="ARBA00022989"/>
    </source>
</evidence>
<evidence type="ECO:0000256" key="1">
    <source>
        <dbReference type="ARBA" id="ARBA00004141"/>
    </source>
</evidence>
<dbReference type="CDD" id="cd00333">
    <property type="entry name" value="MIP"/>
    <property type="match status" value="1"/>
</dbReference>
<evidence type="ECO:0000256" key="4">
    <source>
        <dbReference type="ARBA" id="ARBA00022692"/>
    </source>
</evidence>
<dbReference type="SUPFAM" id="SSF81338">
    <property type="entry name" value="Aquaporin-like"/>
    <property type="match status" value="1"/>
</dbReference>
<reference evidence="8" key="1">
    <citation type="submission" date="2020-11" db="EMBL/GenBank/DDBJ databases">
        <authorList>
            <person name="Tran Van P."/>
        </authorList>
    </citation>
    <scope>NUCLEOTIDE SEQUENCE</scope>
</reference>
<evidence type="ECO:0008006" key="9">
    <source>
        <dbReference type="Google" id="ProtNLM"/>
    </source>
</evidence>
<dbReference type="AlphaFoldDB" id="A0A7R8WQA0"/>
<keyword evidence="6" id="KW-0472">Membrane</keyword>
<dbReference type="InterPro" id="IPR000425">
    <property type="entry name" value="MIP"/>
</dbReference>
<dbReference type="InterPro" id="IPR022357">
    <property type="entry name" value="MIP_CS"/>
</dbReference>
<evidence type="ECO:0000256" key="7">
    <source>
        <dbReference type="RuleBase" id="RU000477"/>
    </source>
</evidence>
<dbReference type="GO" id="GO:0003824">
    <property type="term" value="F:catalytic activity"/>
    <property type="evidence" value="ECO:0007669"/>
    <property type="project" value="InterPro"/>
</dbReference>
<gene>
    <name evidence="8" type="ORF">CTOB1V02_LOCUS13910</name>
</gene>